<dbReference type="AlphaFoldDB" id="A0A265N943"/>
<name>A0A265N943_9BACI</name>
<evidence type="ECO:0000256" key="10">
    <source>
        <dbReference type="ARBA" id="ARBA00030407"/>
    </source>
</evidence>
<dbReference type="EMBL" id="NPMS01000007">
    <property type="protein sequence ID" value="OZU87984.1"/>
    <property type="molecule type" value="Genomic_DNA"/>
</dbReference>
<dbReference type="Gene3D" id="3.90.1170.40">
    <property type="entry name" value="Molybdopterin biosynthesis MoaE subunit"/>
    <property type="match status" value="1"/>
</dbReference>
<evidence type="ECO:0000256" key="12">
    <source>
        <dbReference type="ARBA" id="ARBA00032474"/>
    </source>
</evidence>
<dbReference type="GO" id="GO:0030366">
    <property type="term" value="F:molybdopterin synthase activity"/>
    <property type="evidence" value="ECO:0007669"/>
    <property type="project" value="UniProtKB-EC"/>
</dbReference>
<sequence length="158" mass="18284">MMEKDFWITDQPIEINDVVEKVVRPEAGAINTFIGTVREFTKGKRTLYLEYQAYAAMAEKKLEEIGQEISEKWGDAKTAIAHRTGRLDISDIAVVIAVSTPHRKDSFEASRYAIERIKEIVPIWKKEHWEDGTLWIGDQKETKSYEENRPAKEEIIND</sequence>
<comment type="catalytic activity">
    <reaction evidence="13">
        <text>2 [molybdopterin-synthase sulfur-carrier protein]-C-terminal-Gly-aminoethanethioate + cyclic pyranopterin phosphate + H2O = molybdopterin + 2 [molybdopterin-synthase sulfur-carrier protein]-C-terminal Gly-Gly + 2 H(+)</text>
        <dbReference type="Rhea" id="RHEA:26333"/>
        <dbReference type="Rhea" id="RHEA-COMP:12202"/>
        <dbReference type="Rhea" id="RHEA-COMP:19907"/>
        <dbReference type="ChEBI" id="CHEBI:15377"/>
        <dbReference type="ChEBI" id="CHEBI:15378"/>
        <dbReference type="ChEBI" id="CHEBI:58698"/>
        <dbReference type="ChEBI" id="CHEBI:59648"/>
        <dbReference type="ChEBI" id="CHEBI:90778"/>
        <dbReference type="ChEBI" id="CHEBI:232372"/>
        <dbReference type="EC" id="2.8.1.12"/>
    </reaction>
</comment>
<dbReference type="PANTHER" id="PTHR23404">
    <property type="entry name" value="MOLYBDOPTERIN SYNTHASE RELATED"/>
    <property type="match status" value="1"/>
</dbReference>
<evidence type="ECO:0000256" key="13">
    <source>
        <dbReference type="ARBA" id="ARBA00049878"/>
    </source>
</evidence>
<evidence type="ECO:0000256" key="6">
    <source>
        <dbReference type="ARBA" id="ARBA00023150"/>
    </source>
</evidence>
<keyword evidence="6" id="KW-0501">Molybdenum cofactor biosynthesis</keyword>
<dbReference type="GO" id="GO:0006777">
    <property type="term" value="P:Mo-molybdopterin cofactor biosynthetic process"/>
    <property type="evidence" value="ECO:0007669"/>
    <property type="project" value="UniProtKB-KW"/>
</dbReference>
<evidence type="ECO:0000313" key="15">
    <source>
        <dbReference type="Proteomes" id="UP000216498"/>
    </source>
</evidence>
<evidence type="ECO:0000256" key="7">
    <source>
        <dbReference type="ARBA" id="ARBA00025448"/>
    </source>
</evidence>
<dbReference type="CDD" id="cd00756">
    <property type="entry name" value="MoaE"/>
    <property type="match status" value="1"/>
</dbReference>
<gene>
    <name evidence="14" type="ORF">CIL03_14880</name>
</gene>
<dbReference type="Pfam" id="PF02391">
    <property type="entry name" value="MoaE"/>
    <property type="match status" value="1"/>
</dbReference>
<dbReference type="FunFam" id="3.90.1170.40:FF:000003">
    <property type="entry name" value="Molybdopterin converting factor subunit 2"/>
    <property type="match status" value="1"/>
</dbReference>
<evidence type="ECO:0000256" key="5">
    <source>
        <dbReference type="ARBA" id="ARBA00022679"/>
    </source>
</evidence>
<reference evidence="14 15" key="1">
    <citation type="submission" date="2017-08" db="EMBL/GenBank/DDBJ databases">
        <title>Virgibacillus indicus sp. nov. and Virgibacillus profoundi sp. nov, two moderately halophilic bacteria isolated from marine sediment by using the Microfluidic Streak Plate.</title>
        <authorList>
            <person name="Xu B."/>
            <person name="Hu B."/>
            <person name="Wang J."/>
            <person name="Zhu Y."/>
            <person name="Huang L."/>
            <person name="Du W."/>
            <person name="Huang Y."/>
        </authorList>
    </citation>
    <scope>NUCLEOTIDE SEQUENCE [LARGE SCALE GENOMIC DNA]</scope>
    <source>
        <strain evidence="14 15">IO3-P2-C2</strain>
    </source>
</reference>
<dbReference type="InterPro" id="IPR036563">
    <property type="entry name" value="MoaE_sf"/>
</dbReference>
<dbReference type="OrthoDB" id="9803224at2"/>
<evidence type="ECO:0000256" key="8">
    <source>
        <dbReference type="ARBA" id="ARBA00026066"/>
    </source>
</evidence>
<organism evidence="14 15">
    <name type="scientific">Virgibacillus indicus</name>
    <dbReference type="NCBI Taxonomy" id="2024554"/>
    <lineage>
        <taxon>Bacteria</taxon>
        <taxon>Bacillati</taxon>
        <taxon>Bacillota</taxon>
        <taxon>Bacilli</taxon>
        <taxon>Bacillales</taxon>
        <taxon>Bacillaceae</taxon>
        <taxon>Virgibacillus</taxon>
    </lineage>
</organism>
<comment type="pathway">
    <text evidence="1">Cofactor biosynthesis; molybdopterin biosynthesis.</text>
</comment>
<evidence type="ECO:0000256" key="1">
    <source>
        <dbReference type="ARBA" id="ARBA00005046"/>
    </source>
</evidence>
<accession>A0A265N943</accession>
<protein>
    <recommendedName>
        <fullName evidence="4">Molybdopterin synthase catalytic subunit</fullName>
        <ecNumber evidence="3">2.8.1.12</ecNumber>
    </recommendedName>
    <alternativeName>
        <fullName evidence="11">MPT synthase subunit 2</fullName>
    </alternativeName>
    <alternativeName>
        <fullName evidence="9">Molybdenum cofactor biosynthesis protein E</fullName>
    </alternativeName>
    <alternativeName>
        <fullName evidence="10">Molybdopterin-converting factor large subunit</fullName>
    </alternativeName>
    <alternativeName>
        <fullName evidence="12">Molybdopterin-converting factor subunit 2</fullName>
    </alternativeName>
</protein>
<dbReference type="InterPro" id="IPR003448">
    <property type="entry name" value="Mopterin_biosynth_MoaE"/>
</dbReference>
<keyword evidence="5" id="KW-0808">Transferase</keyword>
<evidence type="ECO:0000256" key="2">
    <source>
        <dbReference type="ARBA" id="ARBA00005426"/>
    </source>
</evidence>
<keyword evidence="15" id="KW-1185">Reference proteome</keyword>
<evidence type="ECO:0000256" key="11">
    <source>
        <dbReference type="ARBA" id="ARBA00030781"/>
    </source>
</evidence>
<comment type="caution">
    <text evidence="14">The sequence shown here is derived from an EMBL/GenBank/DDBJ whole genome shotgun (WGS) entry which is preliminary data.</text>
</comment>
<dbReference type="SUPFAM" id="SSF54690">
    <property type="entry name" value="Molybdopterin synthase subunit MoaE"/>
    <property type="match status" value="1"/>
</dbReference>
<dbReference type="EC" id="2.8.1.12" evidence="3"/>
<comment type="subunit">
    <text evidence="8">Heterotetramer of 2 MoaD subunits and 2 MoaE subunits. Also stable as homodimer. The enzyme changes between these two forms during catalysis.</text>
</comment>
<evidence type="ECO:0000256" key="4">
    <source>
        <dbReference type="ARBA" id="ARBA00013858"/>
    </source>
</evidence>
<evidence type="ECO:0000313" key="14">
    <source>
        <dbReference type="EMBL" id="OZU87984.1"/>
    </source>
</evidence>
<proteinExistence type="inferred from homology"/>
<evidence type="ECO:0000256" key="9">
    <source>
        <dbReference type="ARBA" id="ARBA00029745"/>
    </source>
</evidence>
<comment type="similarity">
    <text evidence="2">Belongs to the MoaE family.</text>
</comment>
<dbReference type="Proteomes" id="UP000216498">
    <property type="component" value="Unassembled WGS sequence"/>
</dbReference>
<evidence type="ECO:0000256" key="3">
    <source>
        <dbReference type="ARBA" id="ARBA00011950"/>
    </source>
</evidence>
<comment type="function">
    <text evidence="7">Converts molybdopterin precursor Z into molybdopterin. This requires the incorporation of two sulfur atoms into precursor Z to generate a dithiolene group. The sulfur is provided by MoaD.</text>
</comment>